<proteinExistence type="predicted"/>
<dbReference type="Pfam" id="PF01882">
    <property type="entry name" value="DUF58"/>
    <property type="match status" value="1"/>
</dbReference>
<feature type="domain" description="DUF58" evidence="3">
    <location>
        <begin position="276"/>
        <end position="349"/>
    </location>
</feature>
<dbReference type="Proteomes" id="UP000675163">
    <property type="component" value="Unassembled WGS sequence"/>
</dbReference>
<evidence type="ECO:0000259" key="3">
    <source>
        <dbReference type="Pfam" id="PF01882"/>
    </source>
</evidence>
<sequence length="477" mass="52243">MSEEHTRSSLFKSRAGGTRGGDGTRGSRGTRGTHGTRGTRGTTTRLGETRGTTRHMGQTQRRRVSAYRWWRRTRLQLRRAARATTQSVTTLGWFVLAVTVVCTILGATSAWVEAWFVAIAGWLALLIALPFLLGNRAYQVGIEIDRQQVVAGGEVNVRLLISNAGARPVMPAVAELPVGPALREITIPFVGPGVALELPITIPTPVRGVIRVGPLTIARQDPIGLVRREVTWPEKHQVYVHPATTQLPPHSAGLVRDLEGASSRRLTDSDLSFYAVREYAHGDAMRHVHWKSTAKTGTLMVRQYEESQSARVAVLFDARREEYQNDEEFELGVSIAASLSLQAVREGRERYVASAWAPGRLRPSIDGLEELPSRDPQQLLNAWSELGPAPEGLPFEALAYGLAHSSRPLSIVAIVTGSLPDQQRLRRASISFGPGVQILAVRCELHAEPRAQRIDPLTMFTAGALGDLPQLMIRSGL</sequence>
<feature type="transmembrane region" description="Helical" evidence="2">
    <location>
        <begin position="114"/>
        <end position="133"/>
    </location>
</feature>
<feature type="compositionally biased region" description="Gly residues" evidence="1">
    <location>
        <begin position="17"/>
        <end position="26"/>
    </location>
</feature>
<organism evidence="4 5">
    <name type="scientific">Leucobacter exalbidus</name>
    <dbReference type="NCBI Taxonomy" id="662960"/>
    <lineage>
        <taxon>Bacteria</taxon>
        <taxon>Bacillati</taxon>
        <taxon>Actinomycetota</taxon>
        <taxon>Actinomycetes</taxon>
        <taxon>Micrococcales</taxon>
        <taxon>Microbacteriaceae</taxon>
        <taxon>Leucobacter</taxon>
    </lineage>
</organism>
<dbReference type="AlphaFoldDB" id="A0A940T3S6"/>
<protein>
    <submittedName>
        <fullName evidence="4">Uncharacterized protein (DUF58 family)</fullName>
    </submittedName>
</protein>
<keyword evidence="2" id="KW-0472">Membrane</keyword>
<reference evidence="4" key="1">
    <citation type="submission" date="2021-02" db="EMBL/GenBank/DDBJ databases">
        <title>Sequencing the genomes of 1000 actinobacteria strains.</title>
        <authorList>
            <person name="Klenk H.-P."/>
        </authorList>
    </citation>
    <scope>NUCLEOTIDE SEQUENCE</scope>
    <source>
        <strain evidence="4">DSM 22850</strain>
    </source>
</reference>
<dbReference type="InterPro" id="IPR002881">
    <property type="entry name" value="DUF58"/>
</dbReference>
<dbReference type="RefSeq" id="WP_209705076.1">
    <property type="nucleotide sequence ID" value="NZ_JAFIDA010000001.1"/>
</dbReference>
<keyword evidence="2" id="KW-1133">Transmembrane helix</keyword>
<comment type="caution">
    <text evidence="4">The sequence shown here is derived from an EMBL/GenBank/DDBJ whole genome shotgun (WGS) entry which is preliminary data.</text>
</comment>
<evidence type="ECO:0000256" key="1">
    <source>
        <dbReference type="SAM" id="MobiDB-lite"/>
    </source>
</evidence>
<gene>
    <name evidence="4" type="ORF">JOF28_001350</name>
</gene>
<evidence type="ECO:0000313" key="5">
    <source>
        <dbReference type="Proteomes" id="UP000675163"/>
    </source>
</evidence>
<evidence type="ECO:0000256" key="2">
    <source>
        <dbReference type="SAM" id="Phobius"/>
    </source>
</evidence>
<dbReference type="EMBL" id="JAFIDA010000001">
    <property type="protein sequence ID" value="MBP1326118.1"/>
    <property type="molecule type" value="Genomic_DNA"/>
</dbReference>
<dbReference type="PANTHER" id="PTHR34351">
    <property type="entry name" value="SLR1927 PROTEIN-RELATED"/>
    <property type="match status" value="1"/>
</dbReference>
<feature type="region of interest" description="Disordered" evidence="1">
    <location>
        <begin position="1"/>
        <end position="62"/>
    </location>
</feature>
<feature type="compositionally biased region" description="Low complexity" evidence="1">
    <location>
        <begin position="39"/>
        <end position="50"/>
    </location>
</feature>
<keyword evidence="5" id="KW-1185">Reference proteome</keyword>
<feature type="transmembrane region" description="Helical" evidence="2">
    <location>
        <begin position="88"/>
        <end position="108"/>
    </location>
</feature>
<dbReference type="PANTHER" id="PTHR34351:SF1">
    <property type="entry name" value="SLR1927 PROTEIN"/>
    <property type="match status" value="1"/>
</dbReference>
<evidence type="ECO:0000313" key="4">
    <source>
        <dbReference type="EMBL" id="MBP1326118.1"/>
    </source>
</evidence>
<keyword evidence="2" id="KW-0812">Transmembrane</keyword>
<accession>A0A940T3S6</accession>
<name>A0A940T3S6_9MICO</name>